<dbReference type="Gene3D" id="3.40.50.300">
    <property type="entry name" value="P-loop containing nucleotide triphosphate hydrolases"/>
    <property type="match status" value="1"/>
</dbReference>
<evidence type="ECO:0000313" key="2">
    <source>
        <dbReference type="Proteomes" id="UP001054902"/>
    </source>
</evidence>
<organism evidence="1 2">
    <name type="scientific">Chaetoceros tenuissimus</name>
    <dbReference type="NCBI Taxonomy" id="426638"/>
    <lineage>
        <taxon>Eukaryota</taxon>
        <taxon>Sar</taxon>
        <taxon>Stramenopiles</taxon>
        <taxon>Ochrophyta</taxon>
        <taxon>Bacillariophyta</taxon>
        <taxon>Coscinodiscophyceae</taxon>
        <taxon>Chaetocerotophycidae</taxon>
        <taxon>Chaetocerotales</taxon>
        <taxon>Chaetocerotaceae</taxon>
        <taxon>Chaetoceros</taxon>
    </lineage>
</organism>
<proteinExistence type="predicted"/>
<reference evidence="1 2" key="1">
    <citation type="journal article" date="2021" name="Sci. Rep.">
        <title>The genome of the diatom Chaetoceros tenuissimus carries an ancient integrated fragment of an extant virus.</title>
        <authorList>
            <person name="Hongo Y."/>
            <person name="Kimura K."/>
            <person name="Takaki Y."/>
            <person name="Yoshida Y."/>
            <person name="Baba S."/>
            <person name="Kobayashi G."/>
            <person name="Nagasaki K."/>
            <person name="Hano T."/>
            <person name="Tomaru Y."/>
        </authorList>
    </citation>
    <scope>NUCLEOTIDE SEQUENCE [LARGE SCALE GENOMIC DNA]</scope>
    <source>
        <strain evidence="1 2">NIES-3715</strain>
    </source>
</reference>
<evidence type="ECO:0000313" key="1">
    <source>
        <dbReference type="EMBL" id="GFH46592.1"/>
    </source>
</evidence>
<accession>A0AAD3H0X8</accession>
<dbReference type="InterPro" id="IPR027417">
    <property type="entry name" value="P-loop_NTPase"/>
</dbReference>
<dbReference type="EMBL" id="BLLK01000022">
    <property type="protein sequence ID" value="GFH46592.1"/>
    <property type="molecule type" value="Genomic_DNA"/>
</dbReference>
<dbReference type="Proteomes" id="UP001054902">
    <property type="component" value="Unassembled WGS sequence"/>
</dbReference>
<sequence length="268" mass="31000">MPFLTFDGCAQYLTSPTAPYLIAKAYRDANQPLPVLIACVRDPTSQAISWFRYEWNAIKWGEGMGLMENNESLRGEQYPLKTIREALAYGQSEAVSTLYTNAEKLFSENKELKKGYILPDWAMTWPGGQLSGIGRNAQFVENINRYENVFQKQRRENSNELLPQQNRVNILPLQQLKDMTMVKSFLVQVLENVALRRDDLQRQEFLAAVKSFQESKNNVQIVHRNSTAAVQSYGSMDHDKEKEFLDEELKMELSKLESLCKERNVKWM</sequence>
<dbReference type="AlphaFoldDB" id="A0AAD3H0X8"/>
<gene>
    <name evidence="1" type="ORF">CTEN210_03066</name>
</gene>
<name>A0AAD3H0X8_9STRA</name>
<comment type="caution">
    <text evidence="1">The sequence shown here is derived from an EMBL/GenBank/DDBJ whole genome shotgun (WGS) entry which is preliminary data.</text>
</comment>
<protein>
    <submittedName>
        <fullName evidence="1">Uncharacterized protein</fullName>
    </submittedName>
</protein>
<keyword evidence="2" id="KW-1185">Reference proteome</keyword>